<name>A0A545AUM7_9ACTN</name>
<keyword evidence="5" id="KW-0547">Nucleotide-binding</keyword>
<keyword evidence="3" id="KW-0597">Phosphoprotein</keyword>
<dbReference type="Proteomes" id="UP000317982">
    <property type="component" value="Unassembled WGS sequence"/>
</dbReference>
<feature type="transmembrane region" description="Helical" evidence="9">
    <location>
        <begin position="115"/>
        <end position="141"/>
    </location>
</feature>
<evidence type="ECO:0000259" key="10">
    <source>
        <dbReference type="SMART" id="SM00387"/>
    </source>
</evidence>
<reference evidence="11 12" key="1">
    <citation type="submission" date="2019-07" db="EMBL/GenBank/DDBJ databases">
        <title>Cryptosporangium phraense sp. nov., isolated from plant litter.</title>
        <authorList>
            <person name="Suriyachadkun C."/>
        </authorList>
    </citation>
    <scope>NUCLEOTIDE SEQUENCE [LARGE SCALE GENOMIC DNA]</scope>
    <source>
        <strain evidence="11 12">A-T 5661</strain>
    </source>
</reference>
<dbReference type="InterPro" id="IPR003594">
    <property type="entry name" value="HATPase_dom"/>
</dbReference>
<evidence type="ECO:0000256" key="7">
    <source>
        <dbReference type="ARBA" id="ARBA00022840"/>
    </source>
</evidence>
<feature type="domain" description="Histidine kinase/HSP90-like ATPase" evidence="10">
    <location>
        <begin position="326"/>
        <end position="416"/>
    </location>
</feature>
<comment type="catalytic activity">
    <reaction evidence="1">
        <text>ATP + protein L-histidine = ADP + protein N-phospho-L-histidine.</text>
        <dbReference type="EC" id="2.7.13.3"/>
    </reaction>
</comment>
<gene>
    <name evidence="11" type="ORF">FL583_11100</name>
</gene>
<dbReference type="AlphaFoldDB" id="A0A545AUM7"/>
<dbReference type="InParanoid" id="A0A545AUM7"/>
<dbReference type="CDD" id="cd16917">
    <property type="entry name" value="HATPase_UhpB-NarQ-NarX-like"/>
    <property type="match status" value="1"/>
</dbReference>
<organism evidence="11 12">
    <name type="scientific">Cryptosporangium phraense</name>
    <dbReference type="NCBI Taxonomy" id="2593070"/>
    <lineage>
        <taxon>Bacteria</taxon>
        <taxon>Bacillati</taxon>
        <taxon>Actinomycetota</taxon>
        <taxon>Actinomycetes</taxon>
        <taxon>Cryptosporangiales</taxon>
        <taxon>Cryptosporangiaceae</taxon>
        <taxon>Cryptosporangium</taxon>
    </lineage>
</organism>
<keyword evidence="8" id="KW-0902">Two-component regulatory system</keyword>
<evidence type="ECO:0000256" key="6">
    <source>
        <dbReference type="ARBA" id="ARBA00022777"/>
    </source>
</evidence>
<comment type="caution">
    <text evidence="11">The sequence shown here is derived from an EMBL/GenBank/DDBJ whole genome shotgun (WGS) entry which is preliminary data.</text>
</comment>
<dbReference type="GO" id="GO:0046983">
    <property type="term" value="F:protein dimerization activity"/>
    <property type="evidence" value="ECO:0007669"/>
    <property type="project" value="InterPro"/>
</dbReference>
<dbReference type="PANTHER" id="PTHR24421">
    <property type="entry name" value="NITRATE/NITRITE SENSOR PROTEIN NARX-RELATED"/>
    <property type="match status" value="1"/>
</dbReference>
<dbReference type="PANTHER" id="PTHR24421:SF10">
    <property type="entry name" value="NITRATE_NITRITE SENSOR PROTEIN NARQ"/>
    <property type="match status" value="1"/>
</dbReference>
<feature type="transmembrane region" description="Helical" evidence="9">
    <location>
        <begin position="33"/>
        <end position="66"/>
    </location>
</feature>
<dbReference type="InterPro" id="IPR036890">
    <property type="entry name" value="HATPase_C_sf"/>
</dbReference>
<dbReference type="InterPro" id="IPR050482">
    <property type="entry name" value="Sensor_HK_TwoCompSys"/>
</dbReference>
<evidence type="ECO:0000256" key="9">
    <source>
        <dbReference type="SAM" id="Phobius"/>
    </source>
</evidence>
<dbReference type="EMBL" id="VIRS01000006">
    <property type="protein sequence ID" value="TQS45039.1"/>
    <property type="molecule type" value="Genomic_DNA"/>
</dbReference>
<dbReference type="OrthoDB" id="5241729at2"/>
<dbReference type="Pfam" id="PF02518">
    <property type="entry name" value="HATPase_c"/>
    <property type="match status" value="1"/>
</dbReference>
<feature type="transmembrane region" description="Helical" evidence="9">
    <location>
        <begin position="161"/>
        <end position="186"/>
    </location>
</feature>
<dbReference type="GO" id="GO:0000155">
    <property type="term" value="F:phosphorelay sensor kinase activity"/>
    <property type="evidence" value="ECO:0007669"/>
    <property type="project" value="InterPro"/>
</dbReference>
<dbReference type="GO" id="GO:0005524">
    <property type="term" value="F:ATP binding"/>
    <property type="evidence" value="ECO:0007669"/>
    <property type="project" value="UniProtKB-KW"/>
</dbReference>
<dbReference type="Gene3D" id="1.20.5.1930">
    <property type="match status" value="1"/>
</dbReference>
<evidence type="ECO:0000256" key="1">
    <source>
        <dbReference type="ARBA" id="ARBA00000085"/>
    </source>
</evidence>
<keyword evidence="9" id="KW-1133">Transmembrane helix</keyword>
<proteinExistence type="predicted"/>
<dbReference type="FunCoup" id="A0A545AUM7">
    <property type="interactions" value="6"/>
</dbReference>
<evidence type="ECO:0000256" key="2">
    <source>
        <dbReference type="ARBA" id="ARBA00012438"/>
    </source>
</evidence>
<protein>
    <recommendedName>
        <fullName evidence="2">histidine kinase</fullName>
        <ecNumber evidence="2">2.7.13.3</ecNumber>
    </recommendedName>
</protein>
<evidence type="ECO:0000256" key="4">
    <source>
        <dbReference type="ARBA" id="ARBA00022679"/>
    </source>
</evidence>
<dbReference type="InterPro" id="IPR025828">
    <property type="entry name" value="Put_sensor_dom"/>
</dbReference>
<keyword evidence="9" id="KW-0472">Membrane</keyword>
<dbReference type="Pfam" id="PF13796">
    <property type="entry name" value="Sensor"/>
    <property type="match status" value="1"/>
</dbReference>
<keyword evidence="9" id="KW-0812">Transmembrane</keyword>
<dbReference type="Pfam" id="PF07730">
    <property type="entry name" value="HisKA_3"/>
    <property type="match status" value="1"/>
</dbReference>
<dbReference type="SUPFAM" id="SSF55874">
    <property type="entry name" value="ATPase domain of HSP90 chaperone/DNA topoisomerase II/histidine kinase"/>
    <property type="match status" value="1"/>
</dbReference>
<evidence type="ECO:0000256" key="8">
    <source>
        <dbReference type="ARBA" id="ARBA00023012"/>
    </source>
</evidence>
<dbReference type="SMART" id="SM00387">
    <property type="entry name" value="HATPase_c"/>
    <property type="match status" value="1"/>
</dbReference>
<keyword evidence="4" id="KW-0808">Transferase</keyword>
<dbReference type="RefSeq" id="WP_142704488.1">
    <property type="nucleotide sequence ID" value="NZ_VIRS01000006.1"/>
</dbReference>
<evidence type="ECO:0000313" key="11">
    <source>
        <dbReference type="EMBL" id="TQS45039.1"/>
    </source>
</evidence>
<accession>A0A545AUM7</accession>
<evidence type="ECO:0000313" key="12">
    <source>
        <dbReference type="Proteomes" id="UP000317982"/>
    </source>
</evidence>
<keyword evidence="7" id="KW-0067">ATP-binding</keyword>
<dbReference type="Gene3D" id="3.30.565.10">
    <property type="entry name" value="Histidine kinase-like ATPase, C-terminal domain"/>
    <property type="match status" value="1"/>
</dbReference>
<sequence length="416" mass="43329">MSEQQNGLWPAVTRAFGRGVRGEKQLIRGFATAFLALITLIGVVVVALAGVVGVGLLAVPLAARAVRSVADRERSRLGRLGVDLPSPGPVPRGLRGVLGDRSLPRELGWLASHATLGFVLGLFGVLLPVFIVRDLTFVAWWKLPPSDPTATAFGVGTAHTWWQASAISVFGIGWVAILVGVVPTLARVQSWPGRRLLVPDPSVDLSMRVVELTATRAAALDAHAVELRRIERSLHDGSQNRLVAVTVLLGAARRSLSRNPAETDAILERAQEAAESALAELRAVSRSILPPVLADRGLAGALTGLAANCGVPCGVEVDIAGRCAASVEATAYFVVAEALTNVAKHSGAKSAELTAQLRAGRLRLRITDDGKGGADASAGSGLDGIRRRVEAHDGTLSVDSPPGGPTILAVELPCGS</sequence>
<keyword evidence="12" id="KW-1185">Reference proteome</keyword>
<keyword evidence="6 11" id="KW-0418">Kinase</keyword>
<evidence type="ECO:0000256" key="3">
    <source>
        <dbReference type="ARBA" id="ARBA00022553"/>
    </source>
</evidence>
<evidence type="ECO:0000256" key="5">
    <source>
        <dbReference type="ARBA" id="ARBA00022741"/>
    </source>
</evidence>
<dbReference type="InterPro" id="IPR011712">
    <property type="entry name" value="Sig_transdc_His_kin_sub3_dim/P"/>
</dbReference>
<dbReference type="EC" id="2.7.13.3" evidence="2"/>
<dbReference type="GO" id="GO:0016020">
    <property type="term" value="C:membrane"/>
    <property type="evidence" value="ECO:0007669"/>
    <property type="project" value="InterPro"/>
</dbReference>